<name>A0ABD3N4X6_9STRA</name>
<evidence type="ECO:0000313" key="2">
    <source>
        <dbReference type="EMBL" id="KAL3770684.1"/>
    </source>
</evidence>
<dbReference type="Proteomes" id="UP001530315">
    <property type="component" value="Unassembled WGS sequence"/>
</dbReference>
<keyword evidence="1" id="KW-0812">Transmembrane</keyword>
<protein>
    <submittedName>
        <fullName evidence="2">Uncharacterized protein</fullName>
    </submittedName>
</protein>
<keyword evidence="1" id="KW-1133">Transmembrane helix</keyword>
<dbReference type="AlphaFoldDB" id="A0ABD3N4X6"/>
<keyword evidence="1" id="KW-0472">Membrane</keyword>
<sequence length="228" mass="25770">MQRPGVRQQAVRKLGIAPSRGGYGRRKSGLGYLVAHPEVVVFGLCLLWLFGCVKLFVNKDAYQVSQMRGGGQMVQQLQVPPLMPPQEKQAQVIQAQQTLAQNKDQSTEMVPEHYMTFSTACSSSQNWESFMFFFYAHKVGQPGKVVRNRLRLREPHRFAALLVPKDEQVITMRGGTAYAGRREDMFAIVNVGASWYPCACEYKAWARCTVGPWPQHTWELPHTLASHS</sequence>
<gene>
    <name evidence="2" type="ORF">ACHAW5_003128</name>
</gene>
<reference evidence="2 3" key="1">
    <citation type="submission" date="2024-10" db="EMBL/GenBank/DDBJ databases">
        <title>Updated reference genomes for cyclostephanoid diatoms.</title>
        <authorList>
            <person name="Roberts W.R."/>
            <person name="Alverson A.J."/>
        </authorList>
    </citation>
    <scope>NUCLEOTIDE SEQUENCE [LARGE SCALE GENOMIC DNA]</scope>
    <source>
        <strain evidence="2 3">AJA276-08</strain>
    </source>
</reference>
<proteinExistence type="predicted"/>
<dbReference type="EMBL" id="JALLAZ020001622">
    <property type="protein sequence ID" value="KAL3770684.1"/>
    <property type="molecule type" value="Genomic_DNA"/>
</dbReference>
<organism evidence="2 3">
    <name type="scientific">Stephanodiscus triporus</name>
    <dbReference type="NCBI Taxonomy" id="2934178"/>
    <lineage>
        <taxon>Eukaryota</taxon>
        <taxon>Sar</taxon>
        <taxon>Stramenopiles</taxon>
        <taxon>Ochrophyta</taxon>
        <taxon>Bacillariophyta</taxon>
        <taxon>Coscinodiscophyceae</taxon>
        <taxon>Thalassiosirophycidae</taxon>
        <taxon>Stephanodiscales</taxon>
        <taxon>Stephanodiscaceae</taxon>
        <taxon>Stephanodiscus</taxon>
    </lineage>
</organism>
<feature type="transmembrane region" description="Helical" evidence="1">
    <location>
        <begin position="39"/>
        <end position="57"/>
    </location>
</feature>
<accession>A0ABD3N4X6</accession>
<keyword evidence="3" id="KW-1185">Reference proteome</keyword>
<comment type="caution">
    <text evidence="2">The sequence shown here is derived from an EMBL/GenBank/DDBJ whole genome shotgun (WGS) entry which is preliminary data.</text>
</comment>
<evidence type="ECO:0000256" key="1">
    <source>
        <dbReference type="SAM" id="Phobius"/>
    </source>
</evidence>
<evidence type="ECO:0000313" key="3">
    <source>
        <dbReference type="Proteomes" id="UP001530315"/>
    </source>
</evidence>